<comment type="caution">
    <text evidence="1">The sequence shown here is derived from an EMBL/GenBank/DDBJ whole genome shotgun (WGS) entry which is preliminary data.</text>
</comment>
<protein>
    <submittedName>
        <fullName evidence="1">Uncharacterized protein</fullName>
    </submittedName>
</protein>
<evidence type="ECO:0000313" key="1">
    <source>
        <dbReference type="EMBL" id="KAI9911538.1"/>
    </source>
</evidence>
<evidence type="ECO:0000313" key="2">
    <source>
        <dbReference type="Proteomes" id="UP001163321"/>
    </source>
</evidence>
<name>A0ACC0W0N7_9STRA</name>
<organism evidence="1 2">
    <name type="scientific">Peronosclerospora sorghi</name>
    <dbReference type="NCBI Taxonomy" id="230839"/>
    <lineage>
        <taxon>Eukaryota</taxon>
        <taxon>Sar</taxon>
        <taxon>Stramenopiles</taxon>
        <taxon>Oomycota</taxon>
        <taxon>Peronosporomycetes</taxon>
        <taxon>Peronosporales</taxon>
        <taxon>Peronosporaceae</taxon>
        <taxon>Peronosclerospora</taxon>
    </lineage>
</organism>
<gene>
    <name evidence="1" type="ORF">PsorP6_009178</name>
</gene>
<dbReference type="EMBL" id="CM047584">
    <property type="protein sequence ID" value="KAI9911538.1"/>
    <property type="molecule type" value="Genomic_DNA"/>
</dbReference>
<dbReference type="Proteomes" id="UP001163321">
    <property type="component" value="Chromosome 5"/>
</dbReference>
<keyword evidence="2" id="KW-1185">Reference proteome</keyword>
<accession>A0ACC0W0N7</accession>
<reference evidence="1 2" key="1">
    <citation type="journal article" date="2022" name="bioRxiv">
        <title>The genome of the oomycete Peronosclerospora sorghi, a cosmopolitan pathogen of maize and sorghum, is inflated with dispersed pseudogenes.</title>
        <authorList>
            <person name="Fletcher K."/>
            <person name="Martin F."/>
            <person name="Isakeit T."/>
            <person name="Cavanaugh K."/>
            <person name="Magill C."/>
            <person name="Michelmore R."/>
        </authorList>
    </citation>
    <scope>NUCLEOTIDE SEQUENCE [LARGE SCALE GENOMIC DNA]</scope>
    <source>
        <strain evidence="1">P6</strain>
    </source>
</reference>
<sequence length="252" mass="28849">MKRRGCEGSYTNVVDARRKQKLHERGDDNAGENGSWRPLLKKLHFFLDNETEREVLAWSGGGFHFLVQQEGEVRLAERLGLRVCSLRQALEALNFDCQEENQCQYTMYRHDSFVRGRSDMIERILVGHNVPLFSIERNVVRPNVTYSSALKPLEVRLSLPDTNYKSWEVTIAPSVLAHPTLDTKEVVSLHETLGGDSNAETSWEDIFDEPGQWSDHDIHSPLFWSQRSDFSSICTDDLSERDALSQISAFYG</sequence>
<proteinExistence type="predicted"/>